<dbReference type="Gene3D" id="1.10.3480.10">
    <property type="entry name" value="TorD-like"/>
    <property type="match status" value="1"/>
</dbReference>
<dbReference type="Pfam" id="PF02613">
    <property type="entry name" value="Nitrate_red_del"/>
    <property type="match status" value="1"/>
</dbReference>
<keyword evidence="3" id="KW-1185">Reference proteome</keyword>
<gene>
    <name evidence="2" type="primary">narJ</name>
    <name evidence="2" type="ORF">SM116_18210</name>
</gene>
<name>A0ABZ0SJU5_9MICO</name>
<protein>
    <submittedName>
        <fullName evidence="2">Nitrate reductase molybdenum cofactor assembly chaperone</fullName>
    </submittedName>
</protein>
<evidence type="ECO:0000313" key="3">
    <source>
        <dbReference type="Proteomes" id="UP001323798"/>
    </source>
</evidence>
<dbReference type="SUPFAM" id="SSF89155">
    <property type="entry name" value="TorD-like"/>
    <property type="match status" value="1"/>
</dbReference>
<dbReference type="PANTHER" id="PTHR43680">
    <property type="entry name" value="NITRATE REDUCTASE MOLYBDENUM COFACTOR ASSEMBLY CHAPERONE"/>
    <property type="match status" value="1"/>
</dbReference>
<dbReference type="Proteomes" id="UP001323798">
    <property type="component" value="Chromosome"/>
</dbReference>
<organism evidence="2 3">
    <name type="scientific">Microbacterium rhizosphaerae</name>
    <dbReference type="NCBI Taxonomy" id="1678237"/>
    <lineage>
        <taxon>Bacteria</taxon>
        <taxon>Bacillati</taxon>
        <taxon>Actinomycetota</taxon>
        <taxon>Actinomycetes</taxon>
        <taxon>Micrococcales</taxon>
        <taxon>Microbacteriaceae</taxon>
        <taxon>Microbacterium</taxon>
    </lineage>
</organism>
<dbReference type="InterPro" id="IPR003765">
    <property type="entry name" value="NO3_reductase_chaperone_NarJ"/>
</dbReference>
<dbReference type="PANTHER" id="PTHR43680:SF2">
    <property type="entry name" value="NITRATE REDUCTASE MOLYBDENUM COFACTOR ASSEMBLY CHAPERONE NARJ"/>
    <property type="match status" value="1"/>
</dbReference>
<dbReference type="RefSeq" id="WP_320942380.1">
    <property type="nucleotide sequence ID" value="NZ_BAABEU010000003.1"/>
</dbReference>
<dbReference type="InterPro" id="IPR036411">
    <property type="entry name" value="TorD-like_sf"/>
</dbReference>
<reference evidence="2 3" key="1">
    <citation type="submission" date="2023-11" db="EMBL/GenBank/DDBJ databases">
        <title>Genome sequence of Microbacterium rhizosphaerae KACC 19337.</title>
        <authorList>
            <person name="Choi H."/>
            <person name="Kim S."/>
            <person name="Kim Y."/>
            <person name="Kwon S.-W."/>
            <person name="Heo J."/>
        </authorList>
    </citation>
    <scope>NUCLEOTIDE SEQUENCE [LARGE SCALE GENOMIC DNA]</scope>
    <source>
        <strain evidence="2 3">KACC 19337</strain>
    </source>
</reference>
<accession>A0ABZ0SJU5</accession>
<dbReference type="NCBIfam" id="TIGR00684">
    <property type="entry name" value="narJ"/>
    <property type="match status" value="1"/>
</dbReference>
<evidence type="ECO:0000256" key="1">
    <source>
        <dbReference type="ARBA" id="ARBA00023063"/>
    </source>
</evidence>
<proteinExistence type="predicted"/>
<sequence>MIGRVTPQRMMPDPLPSLSLRREQRATAHMVASLLLDYPDDAWFSRLPVLRAHVATLPHRMAQLFDGFMDAAAATGPRAWQAQYVATFDLKRRCSLYLTYYATGDTRRRGAALVAFLDAYRAAGWEFEADELPDYLPAVLELSASSDSPIAAGILSAHREGVEVLRYALESQDSPWSAVVRAVTLSLPPIDERTRERYLRLINDGPPTETVGIDTLPPFPVRPEMVREG</sequence>
<dbReference type="InterPro" id="IPR020945">
    <property type="entry name" value="DMSO/NO3_reduct_chaperone"/>
</dbReference>
<evidence type="ECO:0000313" key="2">
    <source>
        <dbReference type="EMBL" id="WPR89666.1"/>
    </source>
</evidence>
<dbReference type="EMBL" id="CP139368">
    <property type="protein sequence ID" value="WPR89666.1"/>
    <property type="molecule type" value="Genomic_DNA"/>
</dbReference>
<keyword evidence="1" id="KW-0534">Nitrate assimilation</keyword>